<keyword evidence="5" id="KW-0479">Metal-binding</keyword>
<evidence type="ECO:0000313" key="9">
    <source>
        <dbReference type="EMBL" id="KAG7172991.1"/>
    </source>
</evidence>
<dbReference type="PANTHER" id="PTHR22930">
    <property type="match status" value="1"/>
</dbReference>
<feature type="non-terminal residue" evidence="9">
    <location>
        <position position="1"/>
    </location>
</feature>
<evidence type="ECO:0000256" key="3">
    <source>
        <dbReference type="ARBA" id="ARBA00006958"/>
    </source>
</evidence>
<dbReference type="AlphaFoldDB" id="A0A8J5N490"/>
<evidence type="ECO:0000256" key="6">
    <source>
        <dbReference type="ARBA" id="ARBA00022801"/>
    </source>
</evidence>
<keyword evidence="4" id="KW-0540">Nuclease</keyword>
<name>A0A8J5N490_HOMAM</name>
<keyword evidence="7" id="KW-0539">Nucleus</keyword>
<comment type="cofactor">
    <cofactor evidence="1">
        <name>a divalent metal cation</name>
        <dbReference type="ChEBI" id="CHEBI:60240"/>
    </cofactor>
</comment>
<reference evidence="9" key="1">
    <citation type="journal article" date="2021" name="Sci. Adv.">
        <title>The American lobster genome reveals insights on longevity, neural, and immune adaptations.</title>
        <authorList>
            <person name="Polinski J.M."/>
            <person name="Zimin A.V."/>
            <person name="Clark K.F."/>
            <person name="Kohn A.B."/>
            <person name="Sadowski N."/>
            <person name="Timp W."/>
            <person name="Ptitsyn A."/>
            <person name="Khanna P."/>
            <person name="Romanova D.Y."/>
            <person name="Williams P."/>
            <person name="Greenwood S.J."/>
            <person name="Moroz L.L."/>
            <person name="Walt D.R."/>
            <person name="Bodnar A.G."/>
        </authorList>
    </citation>
    <scope>NUCLEOTIDE SEQUENCE</scope>
    <source>
        <strain evidence="9">GMGI-L3</strain>
    </source>
</reference>
<dbReference type="GO" id="GO:0004518">
    <property type="term" value="F:nuclease activity"/>
    <property type="evidence" value="ECO:0007669"/>
    <property type="project" value="UniProtKB-KW"/>
</dbReference>
<protein>
    <submittedName>
        <fullName evidence="9">Nuclease HARBI1-like 6</fullName>
    </submittedName>
</protein>
<keyword evidence="10" id="KW-1185">Reference proteome</keyword>
<evidence type="ECO:0000256" key="5">
    <source>
        <dbReference type="ARBA" id="ARBA00022723"/>
    </source>
</evidence>
<dbReference type="InterPro" id="IPR045249">
    <property type="entry name" value="HARBI1-like"/>
</dbReference>
<dbReference type="GO" id="GO:0005634">
    <property type="term" value="C:nucleus"/>
    <property type="evidence" value="ECO:0007669"/>
    <property type="project" value="UniProtKB-SubCell"/>
</dbReference>
<dbReference type="EMBL" id="JAHLQT010010178">
    <property type="protein sequence ID" value="KAG7172991.1"/>
    <property type="molecule type" value="Genomic_DNA"/>
</dbReference>
<evidence type="ECO:0000313" key="10">
    <source>
        <dbReference type="Proteomes" id="UP000747542"/>
    </source>
</evidence>
<keyword evidence="6" id="KW-0378">Hydrolase</keyword>
<evidence type="ECO:0000259" key="8">
    <source>
        <dbReference type="Pfam" id="PF13359"/>
    </source>
</evidence>
<dbReference type="InterPro" id="IPR027806">
    <property type="entry name" value="HARBI1_dom"/>
</dbReference>
<dbReference type="Pfam" id="PF13359">
    <property type="entry name" value="DDE_Tnp_4"/>
    <property type="match status" value="1"/>
</dbReference>
<dbReference type="GO" id="GO:0046872">
    <property type="term" value="F:metal ion binding"/>
    <property type="evidence" value="ECO:0007669"/>
    <property type="project" value="UniProtKB-KW"/>
</dbReference>
<proteinExistence type="inferred from homology"/>
<evidence type="ECO:0000256" key="2">
    <source>
        <dbReference type="ARBA" id="ARBA00004123"/>
    </source>
</evidence>
<feature type="non-terminal residue" evidence="9">
    <location>
        <position position="185"/>
    </location>
</feature>
<accession>A0A8J5N490</accession>
<evidence type="ECO:0000256" key="4">
    <source>
        <dbReference type="ARBA" id="ARBA00022722"/>
    </source>
</evidence>
<comment type="caution">
    <text evidence="9">The sequence shown here is derived from an EMBL/GenBank/DDBJ whole genome shotgun (WGS) entry which is preliminary data.</text>
</comment>
<dbReference type="GO" id="GO:0016787">
    <property type="term" value="F:hydrolase activity"/>
    <property type="evidence" value="ECO:0007669"/>
    <property type="project" value="UniProtKB-KW"/>
</dbReference>
<dbReference type="PANTHER" id="PTHR22930:SF85">
    <property type="entry name" value="GH03217P-RELATED"/>
    <property type="match status" value="1"/>
</dbReference>
<evidence type="ECO:0000256" key="7">
    <source>
        <dbReference type="ARBA" id="ARBA00023242"/>
    </source>
</evidence>
<comment type="similarity">
    <text evidence="3">Belongs to the HARBI1 family.</text>
</comment>
<gene>
    <name evidence="9" type="primary">Harbi1-L6</name>
    <name evidence="9" type="ORF">Hamer_G008505</name>
</gene>
<feature type="domain" description="DDE Tnp4" evidence="8">
    <location>
        <begin position="72"/>
        <end position="150"/>
    </location>
</feature>
<organism evidence="9 10">
    <name type="scientific">Homarus americanus</name>
    <name type="common">American lobster</name>
    <dbReference type="NCBI Taxonomy" id="6706"/>
    <lineage>
        <taxon>Eukaryota</taxon>
        <taxon>Metazoa</taxon>
        <taxon>Ecdysozoa</taxon>
        <taxon>Arthropoda</taxon>
        <taxon>Crustacea</taxon>
        <taxon>Multicrustacea</taxon>
        <taxon>Malacostraca</taxon>
        <taxon>Eumalacostraca</taxon>
        <taxon>Eucarida</taxon>
        <taxon>Decapoda</taxon>
        <taxon>Pleocyemata</taxon>
        <taxon>Astacidea</taxon>
        <taxon>Nephropoidea</taxon>
        <taxon>Nephropidae</taxon>
        <taxon>Homarus</taxon>
    </lineage>
</organism>
<sequence length="185" mass="20702">FPRREILRLCEELDQFLRQRTTRSRAVPTHTQALVALRFYASGTFQNVLGDTVGLTQPTAYFSVAEAGDFLDTYMLGDSGYPLEPFLMTPFGNPSTPAEVRYNRSHTKIRVVVEQTFGILKSRFRCLHRSGRSPQYDPAKIVIASILLHNYCVMRRVPLPHDMVDNDGEIDNPAVGVAKAGTGQA</sequence>
<comment type="subcellular location">
    <subcellularLocation>
        <location evidence="2">Nucleus</location>
    </subcellularLocation>
</comment>
<dbReference type="Proteomes" id="UP000747542">
    <property type="component" value="Unassembled WGS sequence"/>
</dbReference>
<evidence type="ECO:0000256" key="1">
    <source>
        <dbReference type="ARBA" id="ARBA00001968"/>
    </source>
</evidence>